<dbReference type="Gene3D" id="1.10.10.10">
    <property type="entry name" value="Winged helix-like DNA-binding domain superfamily/Winged helix DNA-binding domain"/>
    <property type="match status" value="1"/>
</dbReference>
<name>A0ABT4G6J2_9BACL</name>
<evidence type="ECO:0000256" key="2">
    <source>
        <dbReference type="ARBA" id="ARBA00023125"/>
    </source>
</evidence>
<dbReference type="InterPro" id="IPR036388">
    <property type="entry name" value="WH-like_DNA-bd_sf"/>
</dbReference>
<dbReference type="CDD" id="cd00090">
    <property type="entry name" value="HTH_ARSR"/>
    <property type="match status" value="1"/>
</dbReference>
<evidence type="ECO:0000256" key="3">
    <source>
        <dbReference type="ARBA" id="ARBA00023163"/>
    </source>
</evidence>
<dbReference type="SUPFAM" id="SSF46785">
    <property type="entry name" value="Winged helix' DNA-binding domain"/>
    <property type="match status" value="1"/>
</dbReference>
<sequence length="120" mass="13703">MIPKKELPLCPVATTVGLIGNKWKLLILRDLLTGTKRFGELRKRIPDISQKVLTQNLRSMEEDGIIIREVYAEVPPRVEYRLSDLGNSLKPIIGVMEVWGLNYQKVVNEESEHAQKADHI</sequence>
<evidence type="ECO:0000256" key="1">
    <source>
        <dbReference type="ARBA" id="ARBA00023015"/>
    </source>
</evidence>
<dbReference type="Proteomes" id="UP001527099">
    <property type="component" value="Unassembled WGS sequence"/>
</dbReference>
<dbReference type="InterPro" id="IPR002577">
    <property type="entry name" value="HTH_HxlR"/>
</dbReference>
<keyword evidence="6" id="KW-1185">Reference proteome</keyword>
<reference evidence="5 6" key="1">
    <citation type="submission" date="2022-05" db="EMBL/GenBank/DDBJ databases">
        <title>Genome Sequencing of Bee-Associated Microbes.</title>
        <authorList>
            <person name="Dunlap C."/>
        </authorList>
    </citation>
    <scope>NUCLEOTIDE SEQUENCE [LARGE SCALE GENOMIC DNA]</scope>
    <source>
        <strain evidence="5 6">NRRL B-14421</strain>
    </source>
</reference>
<dbReference type="PROSITE" id="PS51118">
    <property type="entry name" value="HTH_HXLR"/>
    <property type="match status" value="1"/>
</dbReference>
<proteinExistence type="predicted"/>
<dbReference type="InterPro" id="IPR011991">
    <property type="entry name" value="ArsR-like_HTH"/>
</dbReference>
<evidence type="ECO:0000259" key="4">
    <source>
        <dbReference type="PROSITE" id="PS51118"/>
    </source>
</evidence>
<evidence type="ECO:0000313" key="6">
    <source>
        <dbReference type="Proteomes" id="UP001527099"/>
    </source>
</evidence>
<protein>
    <submittedName>
        <fullName evidence="5">Helix-turn-helix transcriptional regulator</fullName>
    </submittedName>
</protein>
<dbReference type="Pfam" id="PF01638">
    <property type="entry name" value="HxlR"/>
    <property type="match status" value="1"/>
</dbReference>
<keyword evidence="3" id="KW-0804">Transcription</keyword>
<accession>A0ABT4G6J2</accession>
<comment type="caution">
    <text evidence="5">The sequence shown here is derived from an EMBL/GenBank/DDBJ whole genome shotgun (WGS) entry which is preliminary data.</text>
</comment>
<organism evidence="5 6">
    <name type="scientific">Paenibacillus alginolyticus</name>
    <dbReference type="NCBI Taxonomy" id="59839"/>
    <lineage>
        <taxon>Bacteria</taxon>
        <taxon>Bacillati</taxon>
        <taxon>Bacillota</taxon>
        <taxon>Bacilli</taxon>
        <taxon>Bacillales</taxon>
        <taxon>Paenibacillaceae</taxon>
        <taxon>Paenibacillus</taxon>
    </lineage>
</organism>
<dbReference type="EMBL" id="JAMDMX010000003">
    <property type="protein sequence ID" value="MCY9691796.1"/>
    <property type="molecule type" value="Genomic_DNA"/>
</dbReference>
<dbReference type="RefSeq" id="WP_051253368.1">
    <property type="nucleotide sequence ID" value="NZ_JAMDMW010000118.1"/>
</dbReference>
<gene>
    <name evidence="5" type="ORF">M5X19_02475</name>
</gene>
<keyword evidence="2" id="KW-0238">DNA-binding</keyword>
<dbReference type="InterPro" id="IPR036390">
    <property type="entry name" value="WH_DNA-bd_sf"/>
</dbReference>
<evidence type="ECO:0000313" key="5">
    <source>
        <dbReference type="EMBL" id="MCY9691796.1"/>
    </source>
</evidence>
<dbReference type="PANTHER" id="PTHR33204">
    <property type="entry name" value="TRANSCRIPTIONAL REGULATOR, MARR FAMILY"/>
    <property type="match status" value="1"/>
</dbReference>
<feature type="domain" description="HTH hxlR-type" evidence="4">
    <location>
        <begin position="10"/>
        <end position="108"/>
    </location>
</feature>
<keyword evidence="1" id="KW-0805">Transcription regulation</keyword>
<dbReference type="PANTHER" id="PTHR33204:SF37">
    <property type="entry name" value="HTH-TYPE TRANSCRIPTIONAL REGULATOR YODB"/>
    <property type="match status" value="1"/>
</dbReference>